<evidence type="ECO:0000313" key="3">
    <source>
        <dbReference type="Proteomes" id="UP000681720"/>
    </source>
</evidence>
<name>A0A8S3D7F6_9BILA</name>
<protein>
    <submittedName>
        <fullName evidence="2">Uncharacterized protein</fullName>
    </submittedName>
</protein>
<dbReference type="Proteomes" id="UP000681720">
    <property type="component" value="Unassembled WGS sequence"/>
</dbReference>
<dbReference type="AlphaFoldDB" id="A0A8S3D7F6"/>
<reference evidence="2" key="1">
    <citation type="submission" date="2021-02" db="EMBL/GenBank/DDBJ databases">
        <authorList>
            <person name="Nowell W R."/>
        </authorList>
    </citation>
    <scope>NUCLEOTIDE SEQUENCE</scope>
</reference>
<evidence type="ECO:0000256" key="1">
    <source>
        <dbReference type="SAM" id="MobiDB-lite"/>
    </source>
</evidence>
<accession>A0A8S3D7F6</accession>
<dbReference type="EMBL" id="CAJOBJ010198042">
    <property type="protein sequence ID" value="CAF4974921.1"/>
    <property type="molecule type" value="Genomic_DNA"/>
</dbReference>
<feature type="non-terminal residue" evidence="2">
    <location>
        <position position="1"/>
    </location>
</feature>
<proteinExistence type="predicted"/>
<comment type="caution">
    <text evidence="2">The sequence shown here is derived from an EMBL/GenBank/DDBJ whole genome shotgun (WGS) entry which is preliminary data.</text>
</comment>
<feature type="region of interest" description="Disordered" evidence="1">
    <location>
        <begin position="1"/>
        <end position="38"/>
    </location>
</feature>
<feature type="compositionally biased region" description="Basic and acidic residues" evidence="1">
    <location>
        <begin position="10"/>
        <end position="27"/>
    </location>
</feature>
<organism evidence="2 3">
    <name type="scientific">Rotaria magnacalcarata</name>
    <dbReference type="NCBI Taxonomy" id="392030"/>
    <lineage>
        <taxon>Eukaryota</taxon>
        <taxon>Metazoa</taxon>
        <taxon>Spiralia</taxon>
        <taxon>Gnathifera</taxon>
        <taxon>Rotifera</taxon>
        <taxon>Eurotatoria</taxon>
        <taxon>Bdelloidea</taxon>
        <taxon>Philodinida</taxon>
        <taxon>Philodinidae</taxon>
        <taxon>Rotaria</taxon>
    </lineage>
</organism>
<evidence type="ECO:0000313" key="2">
    <source>
        <dbReference type="EMBL" id="CAF4974921.1"/>
    </source>
</evidence>
<gene>
    <name evidence="2" type="ORF">GIL414_LOCUS55651</name>
</gene>
<sequence length="38" mass="3878">SAKASSQDSDATHDATKGAHKEGEHSCKASCGSADHKH</sequence>